<gene>
    <name evidence="5" type="ORF">ACFFLH_03585</name>
</gene>
<evidence type="ECO:0000256" key="1">
    <source>
        <dbReference type="ARBA" id="ARBA00006432"/>
    </source>
</evidence>
<dbReference type="InterPro" id="IPR025110">
    <property type="entry name" value="AMP-bd_C"/>
</dbReference>
<dbReference type="Pfam" id="PF00501">
    <property type="entry name" value="AMP-binding"/>
    <property type="match status" value="1"/>
</dbReference>
<keyword evidence="6" id="KW-1185">Reference proteome</keyword>
<name>A0ABV5Z8B0_9GAMM</name>
<dbReference type="PANTHER" id="PTHR43201:SF5">
    <property type="entry name" value="MEDIUM-CHAIN ACYL-COA LIGASE ACSF2, MITOCHONDRIAL"/>
    <property type="match status" value="1"/>
</dbReference>
<dbReference type="EMBL" id="JBHLZN010000001">
    <property type="protein sequence ID" value="MFB9885490.1"/>
    <property type="molecule type" value="Genomic_DNA"/>
</dbReference>
<comment type="similarity">
    <text evidence="1">Belongs to the ATP-dependent AMP-binding enzyme family.</text>
</comment>
<dbReference type="NCBIfam" id="NF006167">
    <property type="entry name" value="PRK08308.1"/>
    <property type="match status" value="1"/>
</dbReference>
<dbReference type="InterPro" id="IPR000873">
    <property type="entry name" value="AMP-dep_synth/lig_dom"/>
</dbReference>
<dbReference type="Gene3D" id="3.40.50.12780">
    <property type="entry name" value="N-terminal domain of ligase-like"/>
    <property type="match status" value="1"/>
</dbReference>
<proteinExistence type="inferred from homology"/>
<sequence>MFYLNEEWVSQDTVQAWQAMFAQHPQLQDLQSWRVAVCLTDTRHWLALLLYIRDQGGTVLPIHPDTPWEAAQRLAQRAGCNALIWQEWQNWQRVEVEQLAPAGCLLQMSSGTTGEPKCIARSWQSIAQEVAAYIQHFPEPAQMTPLLACPVSHSYGLIAGFLVALARGQQPYVLNTTNPKFVLKQMLSLSQPLLYSSPAMLHTLARLLPPGQRLHAVMSSGTLLPEPWFQLLRQRCDYLFQQYGCSEAGCIAISRDTQQASTLGLPLPHLQVQAGSPQQPQEIRVLRDEGEVATQDLGYFDEQGRLHFVARQDDTIIVAGLNVYPQEVEAVLMAMPGVEDAVVFKRPDPFSGERVCALVVGAVQWEQVRAWCQPRLAPYQIPLEVQAVMALPRQANGKINRRQLAQVYALGMQSMQEAG</sequence>
<dbReference type="Proteomes" id="UP001589628">
    <property type="component" value="Unassembled WGS sequence"/>
</dbReference>
<comment type="caution">
    <text evidence="5">The sequence shown here is derived from an EMBL/GenBank/DDBJ whole genome shotgun (WGS) entry which is preliminary data.</text>
</comment>
<dbReference type="RefSeq" id="WP_027313588.1">
    <property type="nucleotide sequence ID" value="NZ_JBHLZN010000001.1"/>
</dbReference>
<dbReference type="SUPFAM" id="SSF56801">
    <property type="entry name" value="Acetyl-CoA synthetase-like"/>
    <property type="match status" value="1"/>
</dbReference>
<evidence type="ECO:0000313" key="6">
    <source>
        <dbReference type="Proteomes" id="UP001589628"/>
    </source>
</evidence>
<evidence type="ECO:0000313" key="5">
    <source>
        <dbReference type="EMBL" id="MFB9885490.1"/>
    </source>
</evidence>
<dbReference type="Gene3D" id="3.30.300.30">
    <property type="match status" value="1"/>
</dbReference>
<organism evidence="5 6">
    <name type="scientific">Balneatrix alpica</name>
    <dbReference type="NCBI Taxonomy" id="75684"/>
    <lineage>
        <taxon>Bacteria</taxon>
        <taxon>Pseudomonadati</taxon>
        <taxon>Pseudomonadota</taxon>
        <taxon>Gammaproteobacteria</taxon>
        <taxon>Oceanospirillales</taxon>
        <taxon>Balneatrichaceae</taxon>
        <taxon>Balneatrix</taxon>
    </lineage>
</organism>
<evidence type="ECO:0000256" key="2">
    <source>
        <dbReference type="ARBA" id="ARBA00022598"/>
    </source>
</evidence>
<evidence type="ECO:0000259" key="4">
    <source>
        <dbReference type="Pfam" id="PF13193"/>
    </source>
</evidence>
<dbReference type="PANTHER" id="PTHR43201">
    <property type="entry name" value="ACYL-COA SYNTHETASE"/>
    <property type="match status" value="1"/>
</dbReference>
<dbReference type="InterPro" id="IPR020845">
    <property type="entry name" value="AMP-binding_CS"/>
</dbReference>
<accession>A0ABV5Z8B0</accession>
<protein>
    <submittedName>
        <fullName evidence="5">AMP-binding protein</fullName>
    </submittedName>
</protein>
<dbReference type="PROSITE" id="PS00455">
    <property type="entry name" value="AMP_BINDING"/>
    <property type="match status" value="1"/>
</dbReference>
<dbReference type="InterPro" id="IPR042099">
    <property type="entry name" value="ANL_N_sf"/>
</dbReference>
<dbReference type="CDD" id="cd04433">
    <property type="entry name" value="AFD_class_I"/>
    <property type="match status" value="1"/>
</dbReference>
<keyword evidence="2" id="KW-0436">Ligase</keyword>
<dbReference type="Pfam" id="PF13193">
    <property type="entry name" value="AMP-binding_C"/>
    <property type="match status" value="1"/>
</dbReference>
<feature type="domain" description="AMP-dependent synthetase/ligase" evidence="3">
    <location>
        <begin position="104"/>
        <end position="273"/>
    </location>
</feature>
<dbReference type="InterPro" id="IPR045851">
    <property type="entry name" value="AMP-bd_C_sf"/>
</dbReference>
<evidence type="ECO:0000259" key="3">
    <source>
        <dbReference type="Pfam" id="PF00501"/>
    </source>
</evidence>
<reference evidence="5 6" key="1">
    <citation type="submission" date="2024-09" db="EMBL/GenBank/DDBJ databases">
        <authorList>
            <person name="Sun Q."/>
            <person name="Mori K."/>
        </authorList>
    </citation>
    <scope>NUCLEOTIDE SEQUENCE [LARGE SCALE GENOMIC DNA]</scope>
    <source>
        <strain evidence="5 6">ATCC 51285</strain>
    </source>
</reference>
<feature type="domain" description="AMP-binding enzyme C-terminal" evidence="4">
    <location>
        <begin position="327"/>
        <end position="398"/>
    </location>
</feature>